<dbReference type="STRING" id="1267768.BV394_08245"/>
<dbReference type="GO" id="GO:0030313">
    <property type="term" value="C:cell envelope"/>
    <property type="evidence" value="ECO:0007669"/>
    <property type="project" value="UniProtKB-SubCell"/>
</dbReference>
<dbReference type="AlphaFoldDB" id="A0A1U7DM29"/>
<evidence type="ECO:0000256" key="1">
    <source>
        <dbReference type="ARBA" id="ARBA00004196"/>
    </source>
</evidence>
<evidence type="ECO:0000313" key="3">
    <source>
        <dbReference type="EMBL" id="APX91054.1"/>
    </source>
</evidence>
<reference evidence="3 4" key="1">
    <citation type="submission" date="2017-01" db="EMBL/GenBank/DDBJ databases">
        <title>Genomic analysis of Xuhuaishuia manganoxidans DY6-4.</title>
        <authorList>
            <person name="Wang X."/>
        </authorList>
    </citation>
    <scope>NUCLEOTIDE SEQUENCE [LARGE SCALE GENOMIC DNA]</scope>
    <source>
        <strain evidence="3 4">DY6-4</strain>
    </source>
</reference>
<dbReference type="RefSeq" id="WP_076981071.1">
    <property type="nucleotide sequence ID" value="NZ_CP019124.1"/>
</dbReference>
<keyword evidence="4" id="KW-1185">Reference proteome</keyword>
<sequence>MTPSDGWSGRGARLLNRLHARLSGLAPPAVAFVSQPEPRTIGSVARGRQILAGNYMFAGHLVESEAPSLWDVPMPSLAFEQELHGFGWLDDLAAVGDAAARRKAQMWLNDWVRRYGRGRGPAWTPDLTGRRMIRWINHAIFLLHSQSREASAAYFSSLGHQSVFLSRRWKSASPGLPRFEALTGLLYAGLSLQGMDRHVRPAMRAIAAECREQIDAEGGIPTRNPEELLEVFTMLTWSAAGLSEAGQMAARDHVLAIERIAPTLRALRHADGGLARFHGGGRGVTGRLDHALAASGVKIAANAGLSMGYARISAARTSVIVDAAPPPAPAVSYNAHASTLAFELTSGRRPVIVSCGSGLSFGGRWRQAGRATPLHSTLSIDGFSSSRLGARRLIRGIERELLLDAPTDVRARMTRGDEGHALMLAHNGYGRTHGLSHVRRLELSVDGRTLEGEDTLGAMNDADRRRFDLHLNRNGLDKVGFAIRFHIHPDAEAELDLGGRAISIALRSGEVWVFRQTGDGARLGLEGSVYLERGRLKPRETRQVVLRAAVTEYATRVGWTLAKAQDTPSHIRDLERDEMTPI</sequence>
<protein>
    <submittedName>
        <fullName evidence="3">Heparinase</fullName>
    </submittedName>
</protein>
<gene>
    <name evidence="3" type="ORF">BV394_08245</name>
</gene>
<evidence type="ECO:0000313" key="4">
    <source>
        <dbReference type="Proteomes" id="UP000187266"/>
    </source>
</evidence>
<accession>A0A1U7DM29</accession>
<evidence type="ECO:0000259" key="2">
    <source>
        <dbReference type="Pfam" id="PF07940"/>
    </source>
</evidence>
<dbReference type="InterPro" id="IPR012480">
    <property type="entry name" value="Hepar_II_III_C"/>
</dbReference>
<proteinExistence type="predicted"/>
<dbReference type="Gene3D" id="1.50.10.100">
    <property type="entry name" value="Chondroitin AC/alginate lyase"/>
    <property type="match status" value="1"/>
</dbReference>
<dbReference type="GO" id="GO:0016829">
    <property type="term" value="F:lyase activity"/>
    <property type="evidence" value="ECO:0007669"/>
    <property type="project" value="InterPro"/>
</dbReference>
<comment type="subcellular location">
    <subcellularLocation>
        <location evidence="1">Cell envelope</location>
    </subcellularLocation>
</comment>
<feature type="domain" description="Heparinase II/III-like C-terminal" evidence="2">
    <location>
        <begin position="301"/>
        <end position="560"/>
    </location>
</feature>
<dbReference type="EMBL" id="CP019124">
    <property type="protein sequence ID" value="APX91054.1"/>
    <property type="molecule type" value="Genomic_DNA"/>
</dbReference>
<dbReference type="Proteomes" id="UP000187266">
    <property type="component" value="Chromosome"/>
</dbReference>
<name>A0A1U7DM29_9RHOB</name>
<dbReference type="InterPro" id="IPR008929">
    <property type="entry name" value="Chondroitin_lyas"/>
</dbReference>
<organism evidence="3 4">
    <name type="scientific">Brevirhabdus pacifica</name>
    <dbReference type="NCBI Taxonomy" id="1267768"/>
    <lineage>
        <taxon>Bacteria</taxon>
        <taxon>Pseudomonadati</taxon>
        <taxon>Pseudomonadota</taxon>
        <taxon>Alphaproteobacteria</taxon>
        <taxon>Rhodobacterales</taxon>
        <taxon>Paracoccaceae</taxon>
        <taxon>Brevirhabdus</taxon>
    </lineage>
</organism>
<dbReference type="Gene3D" id="2.70.98.70">
    <property type="match status" value="1"/>
</dbReference>
<dbReference type="Pfam" id="PF07940">
    <property type="entry name" value="Hepar_II_III_C"/>
    <property type="match status" value="1"/>
</dbReference>